<dbReference type="GO" id="GO:0005634">
    <property type="term" value="C:nucleus"/>
    <property type="evidence" value="ECO:0007669"/>
    <property type="project" value="UniProtKB-SubCell"/>
</dbReference>
<evidence type="ECO:0000256" key="4">
    <source>
        <dbReference type="ARBA" id="ARBA00023242"/>
    </source>
</evidence>
<dbReference type="InterPro" id="IPR024738">
    <property type="entry name" value="Hfi1/Tada1"/>
</dbReference>
<dbReference type="GO" id="GO:0006357">
    <property type="term" value="P:regulation of transcription by RNA polymerase II"/>
    <property type="evidence" value="ECO:0007669"/>
    <property type="project" value="TreeGrafter"/>
</dbReference>
<dbReference type="GO" id="GO:0003713">
    <property type="term" value="F:transcription coactivator activity"/>
    <property type="evidence" value="ECO:0007669"/>
    <property type="project" value="TreeGrafter"/>
</dbReference>
<keyword evidence="2" id="KW-0805">Transcription regulation</keyword>
<evidence type="ECO:0000313" key="6">
    <source>
        <dbReference type="Proteomes" id="UP000503462"/>
    </source>
</evidence>
<keyword evidence="4" id="KW-0539">Nucleus</keyword>
<evidence type="ECO:0000313" key="5">
    <source>
        <dbReference type="EMBL" id="QIW95552.1"/>
    </source>
</evidence>
<dbReference type="Proteomes" id="UP000503462">
    <property type="component" value="Chromosome 1"/>
</dbReference>
<reference evidence="5 6" key="1">
    <citation type="journal article" date="2016" name="Sci. Rep.">
        <title>Peltaster fructicola genome reveals evolution from an invasive phytopathogen to an ectophytic parasite.</title>
        <authorList>
            <person name="Xu C."/>
            <person name="Chen H."/>
            <person name="Gleason M.L."/>
            <person name="Xu J.R."/>
            <person name="Liu H."/>
            <person name="Zhang R."/>
            <person name="Sun G."/>
        </authorList>
    </citation>
    <scope>NUCLEOTIDE SEQUENCE [LARGE SCALE GENOMIC DNA]</scope>
    <source>
        <strain evidence="5 6">LNHT1506</strain>
    </source>
</reference>
<dbReference type="AlphaFoldDB" id="A0A6H0XLG2"/>
<protein>
    <recommendedName>
        <fullName evidence="7">Transcriptional coactivator HFI1/ADA1</fullName>
    </recommendedName>
</protein>
<evidence type="ECO:0000256" key="3">
    <source>
        <dbReference type="ARBA" id="ARBA00023163"/>
    </source>
</evidence>
<name>A0A6H0XLG2_9PEZI</name>
<sequence>MNPADLSLPAISPSLTTKTLSLSTSAPQKSGKAPVPRIDVEPIYTQLKGALGSSWQDYKAAINAFVLGNLNQAELTWVLQPLLSNAPTVITSANPTTSPVSLVQLHNQLVICLYANISRDQPPSEVAPWVVATDKPSTAKNAGTIGASDKAEERLKREIMALHARDRRRIKSLKPDTMLQQEGPLKDMQDYRYELTAISADVPTGDATKSSWDMETRRKYVQQLASETLEFPSTSDMQNRIEPICYDEGLITGAQGLPQICVDLMVEAAEAYIKTILGELQTHARSNGIGCIQTAKFKRQLRQEENEAEKGTLQRSSIGLLPVEMELQTKREPLDERSLRLAMETGDPLISRNKFLNAQIRLAQWPTYTDHSANITNGAHHESDEMDIDDTWQGSTIAEHDSLLNVLDDCLALA</sequence>
<dbReference type="PANTHER" id="PTHR21277:SF5">
    <property type="entry name" value="TRANSCRIPTIONAL ADAPTER 1"/>
    <property type="match status" value="1"/>
</dbReference>
<dbReference type="EMBL" id="CP051139">
    <property type="protein sequence ID" value="QIW95552.1"/>
    <property type="molecule type" value="Genomic_DNA"/>
</dbReference>
<organism evidence="5 6">
    <name type="scientific">Peltaster fructicola</name>
    <dbReference type="NCBI Taxonomy" id="286661"/>
    <lineage>
        <taxon>Eukaryota</taxon>
        <taxon>Fungi</taxon>
        <taxon>Dikarya</taxon>
        <taxon>Ascomycota</taxon>
        <taxon>Pezizomycotina</taxon>
        <taxon>Dothideomycetes</taxon>
        <taxon>Dothideomycetes incertae sedis</taxon>
        <taxon>Peltaster</taxon>
    </lineage>
</organism>
<evidence type="ECO:0000256" key="2">
    <source>
        <dbReference type="ARBA" id="ARBA00023015"/>
    </source>
</evidence>
<comment type="subcellular location">
    <subcellularLocation>
        <location evidence="1">Nucleus</location>
    </subcellularLocation>
</comment>
<dbReference type="PANTHER" id="PTHR21277">
    <property type="entry name" value="TRANSCRIPTIONAL ADAPTER 1"/>
    <property type="match status" value="1"/>
</dbReference>
<dbReference type="OrthoDB" id="10264870at2759"/>
<proteinExistence type="predicted"/>
<dbReference type="Pfam" id="PF12767">
    <property type="entry name" value="SAGA-Tad1"/>
    <property type="match status" value="1"/>
</dbReference>
<dbReference type="GO" id="GO:0000124">
    <property type="term" value="C:SAGA complex"/>
    <property type="evidence" value="ECO:0007669"/>
    <property type="project" value="TreeGrafter"/>
</dbReference>
<accession>A0A6H0XLG2</accession>
<evidence type="ECO:0008006" key="7">
    <source>
        <dbReference type="Google" id="ProtNLM"/>
    </source>
</evidence>
<keyword evidence="3" id="KW-0804">Transcription</keyword>
<keyword evidence="6" id="KW-1185">Reference proteome</keyword>
<evidence type="ECO:0000256" key="1">
    <source>
        <dbReference type="ARBA" id="ARBA00004123"/>
    </source>
</evidence>
<gene>
    <name evidence="5" type="ORF">AMS68_001070</name>
</gene>